<reference evidence="2" key="2">
    <citation type="journal article" date="2021" name="PeerJ">
        <title>Extensive microbial diversity within the chicken gut microbiome revealed by metagenomics and culture.</title>
        <authorList>
            <person name="Gilroy R."/>
            <person name="Ravi A."/>
            <person name="Getino M."/>
            <person name="Pursley I."/>
            <person name="Horton D.L."/>
            <person name="Alikhan N.F."/>
            <person name="Baker D."/>
            <person name="Gharbi K."/>
            <person name="Hall N."/>
            <person name="Watson M."/>
            <person name="Adriaenssens E.M."/>
            <person name="Foster-Nyarko E."/>
            <person name="Jarju S."/>
            <person name="Secka A."/>
            <person name="Antonio M."/>
            <person name="Oren A."/>
            <person name="Chaudhuri R.R."/>
            <person name="La Ragione R."/>
            <person name="Hildebrand F."/>
            <person name="Pallen M.J."/>
        </authorList>
    </citation>
    <scope>NUCLEOTIDE SEQUENCE</scope>
    <source>
        <strain evidence="2">ChiSjej1B19-7085</strain>
    </source>
</reference>
<dbReference type="Proteomes" id="UP000886785">
    <property type="component" value="Unassembled WGS sequence"/>
</dbReference>
<reference evidence="2" key="1">
    <citation type="submission" date="2020-10" db="EMBL/GenBank/DDBJ databases">
        <authorList>
            <person name="Gilroy R."/>
        </authorList>
    </citation>
    <scope>NUCLEOTIDE SEQUENCE</scope>
    <source>
        <strain evidence="2">ChiSjej1B19-7085</strain>
    </source>
</reference>
<evidence type="ECO:0000313" key="2">
    <source>
        <dbReference type="EMBL" id="HIR57614.1"/>
    </source>
</evidence>
<keyword evidence="1" id="KW-0472">Membrane</keyword>
<feature type="transmembrane region" description="Helical" evidence="1">
    <location>
        <begin position="7"/>
        <end position="26"/>
    </location>
</feature>
<dbReference type="EMBL" id="DVHF01000088">
    <property type="protein sequence ID" value="HIR57614.1"/>
    <property type="molecule type" value="Genomic_DNA"/>
</dbReference>
<protein>
    <submittedName>
        <fullName evidence="2">Uncharacterized protein</fullName>
    </submittedName>
</protein>
<sequence>MEKRIGKIMLILSAVFWIVAAIWLISVPLSEIWQIELPVEISFSQFVGSVVLGGLFLGLYRIIDLLEKR</sequence>
<comment type="caution">
    <text evidence="2">The sequence shown here is derived from an EMBL/GenBank/DDBJ whole genome shotgun (WGS) entry which is preliminary data.</text>
</comment>
<evidence type="ECO:0000256" key="1">
    <source>
        <dbReference type="SAM" id="Phobius"/>
    </source>
</evidence>
<keyword evidence="1" id="KW-1133">Transmembrane helix</keyword>
<feature type="transmembrane region" description="Helical" evidence="1">
    <location>
        <begin position="46"/>
        <end position="63"/>
    </location>
</feature>
<organism evidence="2 3">
    <name type="scientific">Candidatus Gallacutalibacter pullicola</name>
    <dbReference type="NCBI Taxonomy" id="2840830"/>
    <lineage>
        <taxon>Bacteria</taxon>
        <taxon>Bacillati</taxon>
        <taxon>Bacillota</taxon>
        <taxon>Clostridia</taxon>
        <taxon>Eubacteriales</taxon>
        <taxon>Candidatus Gallacutalibacter</taxon>
    </lineage>
</organism>
<accession>A0A9D1DR98</accession>
<evidence type="ECO:0000313" key="3">
    <source>
        <dbReference type="Proteomes" id="UP000886785"/>
    </source>
</evidence>
<keyword evidence="1" id="KW-0812">Transmembrane</keyword>
<proteinExistence type="predicted"/>
<gene>
    <name evidence="2" type="ORF">IAA54_08075</name>
</gene>
<name>A0A9D1DR98_9FIRM</name>
<dbReference type="AlphaFoldDB" id="A0A9D1DR98"/>